<dbReference type="GO" id="GO:0044550">
    <property type="term" value="P:secondary metabolite biosynthetic process"/>
    <property type="evidence" value="ECO:0007669"/>
    <property type="project" value="UniProtKB-ARBA"/>
</dbReference>
<dbReference type="InterPro" id="IPR049490">
    <property type="entry name" value="C883_1060-like_KR_N"/>
</dbReference>
<keyword evidence="3" id="KW-0597">Phosphoprotein</keyword>
<reference evidence="10 11" key="1">
    <citation type="submission" date="2019-12" db="EMBL/GenBank/DDBJ databases">
        <title>Nocardia macrotermitis sp. nov. and Nocardia aurantia sp. nov., isolated from the gut of the fungus growing-termite Macrotermes natalensis.</title>
        <authorList>
            <person name="Christine B."/>
            <person name="Rene B."/>
        </authorList>
    </citation>
    <scope>NUCLEOTIDE SEQUENCE [LARGE SCALE GENOMIC DNA]</scope>
    <source>
        <strain evidence="10 11">DSM 102126</strain>
    </source>
</reference>
<dbReference type="Pfam" id="PF02801">
    <property type="entry name" value="Ketoacyl-synt_C"/>
    <property type="match status" value="1"/>
</dbReference>
<evidence type="ECO:0000313" key="11">
    <source>
        <dbReference type="Proteomes" id="UP000431901"/>
    </source>
</evidence>
<dbReference type="InterPro" id="IPR013968">
    <property type="entry name" value="PKS_KR"/>
</dbReference>
<evidence type="ECO:0000259" key="8">
    <source>
        <dbReference type="PROSITE" id="PS50075"/>
    </source>
</evidence>
<evidence type="ECO:0000256" key="1">
    <source>
        <dbReference type="ARBA" id="ARBA00001957"/>
    </source>
</evidence>
<organism evidence="10 11">
    <name type="scientific">Actinomadura rayongensis</name>
    <dbReference type="NCBI Taxonomy" id="1429076"/>
    <lineage>
        <taxon>Bacteria</taxon>
        <taxon>Bacillati</taxon>
        <taxon>Actinomycetota</taxon>
        <taxon>Actinomycetes</taxon>
        <taxon>Streptosporangiales</taxon>
        <taxon>Thermomonosporaceae</taxon>
        <taxon>Actinomadura</taxon>
    </lineage>
</organism>
<dbReference type="PROSITE" id="PS52004">
    <property type="entry name" value="KS3_2"/>
    <property type="match status" value="1"/>
</dbReference>
<dbReference type="PROSITE" id="PS00012">
    <property type="entry name" value="PHOSPHOPANTETHEINE"/>
    <property type="match status" value="1"/>
</dbReference>
<dbReference type="InterPro" id="IPR036291">
    <property type="entry name" value="NAD(P)-bd_dom_sf"/>
</dbReference>
<keyword evidence="4" id="KW-0808">Transferase</keyword>
<dbReference type="SUPFAM" id="SSF51735">
    <property type="entry name" value="NAD(P)-binding Rossmann-fold domains"/>
    <property type="match status" value="2"/>
</dbReference>
<comment type="caution">
    <text evidence="10">The sequence shown here is derived from an EMBL/GenBank/DDBJ whole genome shotgun (WGS) entry which is preliminary data.</text>
</comment>
<dbReference type="Pfam" id="PF00550">
    <property type="entry name" value="PP-binding"/>
    <property type="match status" value="1"/>
</dbReference>
<dbReference type="InterPro" id="IPR018201">
    <property type="entry name" value="Ketoacyl_synth_AS"/>
</dbReference>
<dbReference type="CDD" id="cd00833">
    <property type="entry name" value="PKS"/>
    <property type="match status" value="1"/>
</dbReference>
<dbReference type="Pfam" id="PF08659">
    <property type="entry name" value="KR"/>
    <property type="match status" value="1"/>
</dbReference>
<evidence type="ECO:0000256" key="7">
    <source>
        <dbReference type="ARBA" id="ARBA00023268"/>
    </source>
</evidence>
<comment type="cofactor">
    <cofactor evidence="1">
        <name>pantetheine 4'-phosphate</name>
        <dbReference type="ChEBI" id="CHEBI:47942"/>
    </cofactor>
</comment>
<evidence type="ECO:0000313" key="10">
    <source>
        <dbReference type="EMBL" id="MXQ67222.1"/>
    </source>
</evidence>
<dbReference type="OrthoDB" id="4537517at2"/>
<dbReference type="Proteomes" id="UP000431901">
    <property type="component" value="Unassembled WGS sequence"/>
</dbReference>
<evidence type="ECO:0000259" key="9">
    <source>
        <dbReference type="PROSITE" id="PS52004"/>
    </source>
</evidence>
<dbReference type="PANTHER" id="PTHR43775:SF37">
    <property type="entry name" value="SI:DKEY-61P9.11"/>
    <property type="match status" value="1"/>
</dbReference>
<feature type="domain" description="Ketosynthase family 3 (KS3)" evidence="9">
    <location>
        <begin position="8"/>
        <end position="435"/>
    </location>
</feature>
<dbReference type="InterPro" id="IPR014031">
    <property type="entry name" value="Ketoacyl_synth_C"/>
</dbReference>
<evidence type="ECO:0000256" key="4">
    <source>
        <dbReference type="ARBA" id="ARBA00022679"/>
    </source>
</evidence>
<dbReference type="PROSITE" id="PS00606">
    <property type="entry name" value="KS3_1"/>
    <property type="match status" value="1"/>
</dbReference>
<dbReference type="SUPFAM" id="SSF47336">
    <property type="entry name" value="ACP-like"/>
    <property type="match status" value="1"/>
</dbReference>
<dbReference type="Pfam" id="PF22621">
    <property type="entry name" value="CurL-like_PKS_C"/>
    <property type="match status" value="1"/>
</dbReference>
<feature type="domain" description="Carrier" evidence="8">
    <location>
        <begin position="1107"/>
        <end position="1182"/>
    </location>
</feature>
<dbReference type="Pfam" id="PF00109">
    <property type="entry name" value="ketoacyl-synt"/>
    <property type="match status" value="1"/>
</dbReference>
<evidence type="ECO:0000256" key="6">
    <source>
        <dbReference type="ARBA" id="ARBA00023098"/>
    </source>
</evidence>
<dbReference type="RefSeq" id="WP_161105410.1">
    <property type="nucleotide sequence ID" value="NZ_JBHLYI010000016.1"/>
</dbReference>
<dbReference type="FunFam" id="3.40.47.10:FF:000042">
    <property type="entry name" value="Polyketide synthase Pks13"/>
    <property type="match status" value="1"/>
</dbReference>
<dbReference type="InterPro" id="IPR006162">
    <property type="entry name" value="Ppantetheine_attach_site"/>
</dbReference>
<dbReference type="FunFam" id="1.10.1200.10:FF:000016">
    <property type="entry name" value="Non-ribosomal peptide synthase"/>
    <property type="match status" value="1"/>
</dbReference>
<dbReference type="EMBL" id="WUTW01000006">
    <property type="protein sequence ID" value="MXQ67222.1"/>
    <property type="molecule type" value="Genomic_DNA"/>
</dbReference>
<dbReference type="InterPro" id="IPR014030">
    <property type="entry name" value="Ketoacyl_synth_N"/>
</dbReference>
<evidence type="ECO:0000256" key="3">
    <source>
        <dbReference type="ARBA" id="ARBA00022553"/>
    </source>
</evidence>
<evidence type="ECO:0000256" key="5">
    <source>
        <dbReference type="ARBA" id="ARBA00022832"/>
    </source>
</evidence>
<dbReference type="InterPro" id="IPR016039">
    <property type="entry name" value="Thiolase-like"/>
</dbReference>
<name>A0A6I4WKU5_9ACTN</name>
<accession>A0A6I4WKU5</accession>
<dbReference type="Gene3D" id="3.40.50.720">
    <property type="entry name" value="NAD(P)-binding Rossmann-like Domain"/>
    <property type="match status" value="1"/>
</dbReference>
<keyword evidence="11" id="KW-1185">Reference proteome</keyword>
<dbReference type="InterPro" id="IPR036736">
    <property type="entry name" value="ACP-like_sf"/>
</dbReference>
<evidence type="ECO:0000256" key="2">
    <source>
        <dbReference type="ARBA" id="ARBA00022450"/>
    </source>
</evidence>
<dbReference type="InterPro" id="IPR009081">
    <property type="entry name" value="PP-bd_ACP"/>
</dbReference>
<dbReference type="SMART" id="SM00825">
    <property type="entry name" value="PKS_KS"/>
    <property type="match status" value="1"/>
</dbReference>
<protein>
    <submittedName>
        <fullName evidence="10">KR domain-containing protein</fullName>
    </submittedName>
</protein>
<gene>
    <name evidence="10" type="ORF">GQ466_24700</name>
</gene>
<proteinExistence type="predicted"/>
<dbReference type="InterPro" id="IPR050091">
    <property type="entry name" value="PKS_NRPS_Biosynth_Enz"/>
</dbReference>
<dbReference type="Gene3D" id="1.10.1200.10">
    <property type="entry name" value="ACP-like"/>
    <property type="match status" value="1"/>
</dbReference>
<dbReference type="SMART" id="SM00822">
    <property type="entry name" value="PKS_KR"/>
    <property type="match status" value="1"/>
</dbReference>
<dbReference type="SUPFAM" id="SSF53901">
    <property type="entry name" value="Thiolase-like"/>
    <property type="match status" value="1"/>
</dbReference>
<dbReference type="InterPro" id="IPR057326">
    <property type="entry name" value="KR_dom"/>
</dbReference>
<dbReference type="GO" id="GO:0006633">
    <property type="term" value="P:fatty acid biosynthetic process"/>
    <property type="evidence" value="ECO:0007669"/>
    <property type="project" value="InterPro"/>
</dbReference>
<dbReference type="GO" id="GO:0004315">
    <property type="term" value="F:3-oxoacyl-[acyl-carrier-protein] synthase activity"/>
    <property type="evidence" value="ECO:0007669"/>
    <property type="project" value="InterPro"/>
</dbReference>
<dbReference type="InterPro" id="IPR020841">
    <property type="entry name" value="PKS_Beta-ketoAc_synthase_dom"/>
</dbReference>
<sequence>MNEQDPTALDIAVIGMACEFPGARTPAEFWRNLRDGAEAVRFLTDEELRAKGVPEETFRDPAYVRAVSGITDIGAFDAGFFGISAAEATATDPQHRLFLECCWTALEDAGYDPETFDGDIGVFAGTGMNSYLIEAALNDPGYLRSAGAEQLMIGNDKDFLPSRVSYKLNLTGPSVSVNTACSTSLVAVHLGRQSLLLGESDIVLAGGVSLVAGGGRGYRYVPDGLQSPDGHCRAFDAKAEGTVWGDGCGVVVLKPLAAALADGDHVYATIKGSAVNNDGSLKVGYTAPSVEGQSRVIVEALADAAVAPDEIGYVEAHGTGTRLGDPIEVAALSRAFRTGTDRTGFCPIGSVKTNIGHLNAAAGIAGLIKTVLALRNGVLPPTLNFSSPNPEIDFADGPFYVQTELTAWPDRPGPRRAGVSSMGIGGTNCHVILEEAPSAPARNAEEREQILVLSARSPEALQAAADALADHLAENPSVPLADVAFTLQCGRRHFRHRRAVVCRSADEAARLLREPGGPAGDPDVVRWLAGEDVDWSARWADGEARRIPLPTYPFERRHFWYAEQRGDADDFTKLPDVADWFSVPVWKREPLPFEAPAPERRTHLLFADGRGIGDALAAELRAAGDTVVVVRPGDEFRTADDGSFLVNPAREADYLSLVRTLRDEDRLPDGTHFLWPLSSRRDRPEEMDRESLVRAQDASSLAILLFAQALDRLSVRRPMTFTGVTDDVFEVTGGEELNVHDSTVAGACLVIQQTYGHLASRVIDLSLPAGCAPGDVTGPLLAEIARPPSALICAYRNGRRHVKKYDRVRVDAAAPRPGAVQAGKNYLVYGGLEGIGHLIAEHIGRGGGRILILEDAAFPDRPEWDAWLDAHDADDPVGARIRRAQALIEEGAAFAGRLSDDDADNARLLTELEARFGPVAGVLHAPGSSNAKRIATLRSITPETWRGHFDAVAHSFLLVDRMVAGRELDFRIMSSSLGSVLGGDGFFQIATISGFAKAYAISRARTEHPWTVHCWDSWTVEWAGIIDRLPTALYRRVEPSVLTGEEGLACFERAFAVTGEVEVDISATNLGRRHEKWVTATATTRKPAAEPERTQHARPDLETAYVAPRTAMERDLADLFAGLLGVERIGVDDDFFSLGGHSLLGLQLISELRELRALDIGLAHLYEMPTIARLASHLESLR</sequence>
<dbReference type="AlphaFoldDB" id="A0A6I4WKU5"/>
<dbReference type="PANTHER" id="PTHR43775">
    <property type="entry name" value="FATTY ACID SYNTHASE"/>
    <property type="match status" value="1"/>
</dbReference>
<keyword evidence="7" id="KW-0511">Multifunctional enzyme</keyword>
<dbReference type="GO" id="GO:0004312">
    <property type="term" value="F:fatty acid synthase activity"/>
    <property type="evidence" value="ECO:0007669"/>
    <property type="project" value="TreeGrafter"/>
</dbReference>
<dbReference type="Gene3D" id="1.10.1240.100">
    <property type="match status" value="1"/>
</dbReference>
<dbReference type="Pfam" id="PF21394">
    <property type="entry name" value="Beta-ketacyl_N"/>
    <property type="match status" value="1"/>
</dbReference>
<keyword evidence="2" id="KW-0596">Phosphopantetheine</keyword>
<keyword evidence="6" id="KW-0443">Lipid metabolism</keyword>
<dbReference type="Gene3D" id="3.40.47.10">
    <property type="match status" value="1"/>
</dbReference>
<dbReference type="PROSITE" id="PS50075">
    <property type="entry name" value="CARRIER"/>
    <property type="match status" value="1"/>
</dbReference>
<keyword evidence="5" id="KW-0276">Fatty acid metabolism</keyword>